<proteinExistence type="predicted"/>
<organism evidence="2 3">
    <name type="scientific">Amniculicola lignicola CBS 123094</name>
    <dbReference type="NCBI Taxonomy" id="1392246"/>
    <lineage>
        <taxon>Eukaryota</taxon>
        <taxon>Fungi</taxon>
        <taxon>Dikarya</taxon>
        <taxon>Ascomycota</taxon>
        <taxon>Pezizomycotina</taxon>
        <taxon>Dothideomycetes</taxon>
        <taxon>Pleosporomycetidae</taxon>
        <taxon>Pleosporales</taxon>
        <taxon>Amniculicolaceae</taxon>
        <taxon>Amniculicola</taxon>
    </lineage>
</organism>
<feature type="compositionally biased region" description="Basic and acidic residues" evidence="1">
    <location>
        <begin position="83"/>
        <end position="92"/>
    </location>
</feature>
<feature type="compositionally biased region" description="Low complexity" evidence="1">
    <location>
        <begin position="59"/>
        <end position="76"/>
    </location>
</feature>
<accession>A0A6A5WPF5</accession>
<feature type="compositionally biased region" description="Basic and acidic residues" evidence="1">
    <location>
        <begin position="353"/>
        <end position="389"/>
    </location>
</feature>
<gene>
    <name evidence="2" type="ORF">P154DRAFT_562190</name>
</gene>
<dbReference type="Proteomes" id="UP000799779">
    <property type="component" value="Unassembled WGS sequence"/>
</dbReference>
<dbReference type="OrthoDB" id="3801079at2759"/>
<evidence type="ECO:0000256" key="1">
    <source>
        <dbReference type="SAM" id="MobiDB-lite"/>
    </source>
</evidence>
<keyword evidence="3" id="KW-1185">Reference proteome</keyword>
<feature type="region of interest" description="Disordered" evidence="1">
    <location>
        <begin position="59"/>
        <end position="92"/>
    </location>
</feature>
<name>A0A6A5WPF5_9PLEO</name>
<evidence type="ECO:0008006" key="4">
    <source>
        <dbReference type="Google" id="ProtNLM"/>
    </source>
</evidence>
<evidence type="ECO:0000313" key="2">
    <source>
        <dbReference type="EMBL" id="KAF2002051.1"/>
    </source>
</evidence>
<reference evidence="2" key="1">
    <citation type="journal article" date="2020" name="Stud. Mycol.">
        <title>101 Dothideomycetes genomes: a test case for predicting lifestyles and emergence of pathogens.</title>
        <authorList>
            <person name="Haridas S."/>
            <person name="Albert R."/>
            <person name="Binder M."/>
            <person name="Bloem J."/>
            <person name="Labutti K."/>
            <person name="Salamov A."/>
            <person name="Andreopoulos B."/>
            <person name="Baker S."/>
            <person name="Barry K."/>
            <person name="Bills G."/>
            <person name="Bluhm B."/>
            <person name="Cannon C."/>
            <person name="Castanera R."/>
            <person name="Culley D."/>
            <person name="Daum C."/>
            <person name="Ezra D."/>
            <person name="Gonzalez J."/>
            <person name="Henrissat B."/>
            <person name="Kuo A."/>
            <person name="Liang C."/>
            <person name="Lipzen A."/>
            <person name="Lutzoni F."/>
            <person name="Magnuson J."/>
            <person name="Mondo S."/>
            <person name="Nolan M."/>
            <person name="Ohm R."/>
            <person name="Pangilinan J."/>
            <person name="Park H.-J."/>
            <person name="Ramirez L."/>
            <person name="Alfaro M."/>
            <person name="Sun H."/>
            <person name="Tritt A."/>
            <person name="Yoshinaga Y."/>
            <person name="Zwiers L.-H."/>
            <person name="Turgeon B."/>
            <person name="Goodwin S."/>
            <person name="Spatafora J."/>
            <person name="Crous P."/>
            <person name="Grigoriev I."/>
        </authorList>
    </citation>
    <scope>NUCLEOTIDE SEQUENCE</scope>
    <source>
        <strain evidence="2">CBS 123094</strain>
    </source>
</reference>
<dbReference type="AlphaFoldDB" id="A0A6A5WPF5"/>
<feature type="region of interest" description="Disordered" evidence="1">
    <location>
        <begin position="353"/>
        <end position="396"/>
    </location>
</feature>
<sequence length="396" mass="44278">MAPLKSHAAPSDGPENIDFLDRFDRKIQLHHADTQSLDSINNNNTDAIATLHNRFDSLSFAPTSPPSTSHSDTTGTLTSVPVPDHKGDHQKDCDVREQKDMGTFKSKLKEYLKKGPCGRSGANVALFDQADNEGKKQSTSNPKAASKTAIMDVTDAKSQPTNDGHDQVGSVLREGIIDANGNTEDASNAGKRAMLEDEDQGGSFALAHRPNGSISTTQSAVTALTSQPKIFDPEAAALLFPMLDRLERLSRTIPSKMPPPHASIHATTYSTLLKKRLQPIGAFICELTKNEPNGVLELRLCKCIQENWWPLMYGEERGTVVEVREKMKESQSFEYLRIMEMYRNAIWKDNLQEQKEQKAEEQETEEKEKEEREIKGYKAAQREARDRMIERRRRGG</sequence>
<protein>
    <recommendedName>
        <fullName evidence="4">Chromodomain-helicase-DNA-binding protein 1-like C-terminal domain-containing protein</fullName>
    </recommendedName>
</protein>
<dbReference type="EMBL" id="ML977579">
    <property type="protein sequence ID" value="KAF2002051.1"/>
    <property type="molecule type" value="Genomic_DNA"/>
</dbReference>
<evidence type="ECO:0000313" key="3">
    <source>
        <dbReference type="Proteomes" id="UP000799779"/>
    </source>
</evidence>